<evidence type="ECO:0000313" key="5">
    <source>
        <dbReference type="EMBL" id="NIA68938.1"/>
    </source>
</evidence>
<keyword evidence="6" id="KW-1185">Reference proteome</keyword>
<reference evidence="5" key="1">
    <citation type="submission" date="2020-03" db="EMBL/GenBank/DDBJ databases">
        <title>Genome of Pelagibius litoralis DSM 21314T.</title>
        <authorList>
            <person name="Wang G."/>
        </authorList>
    </citation>
    <scope>NUCLEOTIDE SEQUENCE</scope>
    <source>
        <strain evidence="5">DSM 21314</strain>
    </source>
</reference>
<dbReference type="Gene3D" id="3.40.920.10">
    <property type="entry name" value="Pyruvate-ferredoxin oxidoreductase, PFOR, domain III"/>
    <property type="match status" value="1"/>
</dbReference>
<evidence type="ECO:0000259" key="2">
    <source>
        <dbReference type="Pfam" id="PF01558"/>
    </source>
</evidence>
<dbReference type="Pfam" id="PF01558">
    <property type="entry name" value="POR"/>
    <property type="match status" value="1"/>
</dbReference>
<evidence type="ECO:0000259" key="4">
    <source>
        <dbReference type="Pfam" id="PF17147"/>
    </source>
</evidence>
<keyword evidence="1" id="KW-0560">Oxidoreductase</keyword>
<dbReference type="PANTHER" id="PTHR32154">
    <property type="entry name" value="PYRUVATE-FLAVODOXIN OXIDOREDUCTASE-RELATED"/>
    <property type="match status" value="1"/>
</dbReference>
<dbReference type="RefSeq" id="WP_167224028.1">
    <property type="nucleotide sequence ID" value="NZ_JAAQPH010000006.1"/>
</dbReference>
<dbReference type="GO" id="GO:0006979">
    <property type="term" value="P:response to oxidative stress"/>
    <property type="evidence" value="ECO:0007669"/>
    <property type="project" value="TreeGrafter"/>
</dbReference>
<evidence type="ECO:0000313" key="6">
    <source>
        <dbReference type="Proteomes" id="UP000761264"/>
    </source>
</evidence>
<gene>
    <name evidence="5" type="ORF">HBA54_10070</name>
</gene>
<dbReference type="InterPro" id="IPR029061">
    <property type="entry name" value="THDP-binding"/>
</dbReference>
<dbReference type="InterPro" id="IPR033412">
    <property type="entry name" value="PFOR_II"/>
</dbReference>
<organism evidence="5 6">
    <name type="scientific">Pelagibius litoralis</name>
    <dbReference type="NCBI Taxonomy" id="374515"/>
    <lineage>
        <taxon>Bacteria</taxon>
        <taxon>Pseudomonadati</taxon>
        <taxon>Pseudomonadota</taxon>
        <taxon>Alphaproteobacteria</taxon>
        <taxon>Rhodospirillales</taxon>
        <taxon>Rhodovibrionaceae</taxon>
        <taxon>Pelagibius</taxon>
    </lineage>
</organism>
<dbReference type="Gene3D" id="3.40.50.970">
    <property type="match status" value="1"/>
</dbReference>
<dbReference type="SUPFAM" id="SSF52518">
    <property type="entry name" value="Thiamin diphosphate-binding fold (THDP-binding)"/>
    <property type="match status" value="1"/>
</dbReference>
<proteinExistence type="predicted"/>
<dbReference type="InterPro" id="IPR009014">
    <property type="entry name" value="Transketo_C/PFOR_II"/>
</dbReference>
<feature type="domain" description="Pyruvate flavodoxin/ferredoxin oxidoreductase pyrimidine binding" evidence="3">
    <location>
        <begin position="269"/>
        <end position="481"/>
    </location>
</feature>
<dbReference type="CDD" id="cd07034">
    <property type="entry name" value="TPP_PYR_PFOR_IOR-alpha_like"/>
    <property type="match status" value="1"/>
</dbReference>
<dbReference type="FunFam" id="3.40.50.970:FF:000022">
    <property type="entry name" value="2-oxoglutarate ferredoxin oxidoreductase alpha subunit"/>
    <property type="match status" value="1"/>
</dbReference>
<dbReference type="InterPro" id="IPR002869">
    <property type="entry name" value="Pyrv_flavodox_OxRed_cen"/>
</dbReference>
<dbReference type="Proteomes" id="UP000761264">
    <property type="component" value="Unassembled WGS sequence"/>
</dbReference>
<evidence type="ECO:0000256" key="1">
    <source>
        <dbReference type="ARBA" id="ARBA00023002"/>
    </source>
</evidence>
<dbReference type="InterPro" id="IPR002880">
    <property type="entry name" value="Pyrv_Fd/Flavodoxin_OxRdtase_N"/>
</dbReference>
<dbReference type="InterPro" id="IPR050722">
    <property type="entry name" value="Pyruvate:ferred/Flavod_OxRd"/>
</dbReference>
<evidence type="ECO:0000259" key="3">
    <source>
        <dbReference type="Pfam" id="PF01855"/>
    </source>
</evidence>
<dbReference type="GO" id="GO:0016903">
    <property type="term" value="F:oxidoreductase activity, acting on the aldehyde or oxo group of donors"/>
    <property type="evidence" value="ECO:0007669"/>
    <property type="project" value="InterPro"/>
</dbReference>
<comment type="caution">
    <text evidence="5">The sequence shown here is derived from an EMBL/GenBank/DDBJ whole genome shotgun (WGS) entry which is preliminary data.</text>
</comment>
<dbReference type="Pfam" id="PF01855">
    <property type="entry name" value="POR_N"/>
    <property type="match status" value="1"/>
</dbReference>
<protein>
    <submittedName>
        <fullName evidence="5">2-oxoacid:acceptor oxidoreductase subunit alpha</fullName>
    </submittedName>
</protein>
<dbReference type="SUPFAM" id="SSF52922">
    <property type="entry name" value="TK C-terminal domain-like"/>
    <property type="match status" value="1"/>
</dbReference>
<name>A0A967CCA2_9PROT</name>
<dbReference type="AlphaFoldDB" id="A0A967CCA2"/>
<dbReference type="Gene3D" id="3.40.50.920">
    <property type="match status" value="1"/>
</dbReference>
<dbReference type="NCBIfam" id="TIGR03710">
    <property type="entry name" value="OAFO_sf"/>
    <property type="match status" value="1"/>
</dbReference>
<dbReference type="PANTHER" id="PTHR32154:SF20">
    <property type="entry name" value="2-OXOGLUTARATE OXIDOREDUCTASE SUBUNIT KORA"/>
    <property type="match status" value="1"/>
</dbReference>
<sequence length="622" mass="65994">MEGSTALKAGPSGRRVLDSAVVRFAGDSGDGMQLTGSQFTLSTALAGNDLATFPDFPAEIRAPVGTTFGVSAFQINFGARVIKTSGDDLDVLVAMNPAALKVDLPELKSGGLLIIDSGSFNERNFTKAGYSADPRQDGSLGDYRIVEVDMSQMTQDALKDSGLTKKEALRCKNMWALGLVYWMFGRQRKPTQDWLTSKFAKRPEIATANIAALNAGHAFGETAEMGEDLAAFSIPAAKIAPGLYRNITGAEALSWGLVAGASGADLKLVFCSYPITPASSLLHTLAGLKNHGVVTFQAEDEIAAVCAAIGASYAGGVGVTSSSGPGVALKTEAVGLAISAELPLVIVNSQRAGPSTGMPTKTEQSDLYQSVFGRNGDSPLVVLAARSPADCFDVAIEAVRLATKYMTPVILLSDGYIANAAEPWALPDADALPRFPVAFETETEGFHPFKRDPETLARVWAVPGTPGLEHRIGGIEKASNSGNISYDADNHQLMTNLRRDKVLGIAKDVPPQQLEQGGTDDRLVLVGWGSTYGPISRAVDNLREEGLPVAHLHLRHIWPLARNLGELLAGFEQIVVPEMNDGQLVTLLRSEFLVPAEGLNKVTGKPFKIVEIEAAVRARLEA</sequence>
<dbReference type="InterPro" id="IPR019752">
    <property type="entry name" value="Pyrv/ketoisovalerate_OxRed_cat"/>
</dbReference>
<dbReference type="InterPro" id="IPR022367">
    <property type="entry name" value="2-oxoacid/accept_OxRdtase_asu"/>
</dbReference>
<dbReference type="Pfam" id="PF17147">
    <property type="entry name" value="PFOR_II"/>
    <property type="match status" value="1"/>
</dbReference>
<accession>A0A967CCA2</accession>
<feature type="domain" description="Pyruvate:ferredoxin oxidoreductase core" evidence="4">
    <location>
        <begin position="524"/>
        <end position="586"/>
    </location>
</feature>
<feature type="domain" description="Pyruvate/ketoisovalerate oxidoreductase catalytic" evidence="2">
    <location>
        <begin position="29"/>
        <end position="217"/>
    </location>
</feature>
<dbReference type="EMBL" id="JAAQPH010000006">
    <property type="protein sequence ID" value="NIA68938.1"/>
    <property type="molecule type" value="Genomic_DNA"/>
</dbReference>